<dbReference type="AlphaFoldDB" id="A0A0G4GWW7"/>
<organism evidence="8">
    <name type="scientific">Chromera velia CCMP2878</name>
    <dbReference type="NCBI Taxonomy" id="1169474"/>
    <lineage>
        <taxon>Eukaryota</taxon>
        <taxon>Sar</taxon>
        <taxon>Alveolata</taxon>
        <taxon>Colpodellida</taxon>
        <taxon>Chromeraceae</taxon>
        <taxon>Chromera</taxon>
    </lineage>
</organism>
<evidence type="ECO:0000256" key="5">
    <source>
        <dbReference type="ARBA" id="ARBA00048434"/>
    </source>
</evidence>
<dbReference type="GO" id="GO:0005634">
    <property type="term" value="C:nucleus"/>
    <property type="evidence" value="ECO:0007669"/>
    <property type="project" value="TreeGrafter"/>
</dbReference>
<dbReference type="PANTHER" id="PTHR13563">
    <property type="entry name" value="TRNA (GUANINE-9-) METHYLTRANSFERASE"/>
    <property type="match status" value="1"/>
</dbReference>
<name>A0A0G4GWW7_9ALVE</name>
<feature type="domain" description="SAM-dependent MTase TRM10-type" evidence="7">
    <location>
        <begin position="138"/>
        <end position="332"/>
    </location>
</feature>
<evidence type="ECO:0000259" key="7">
    <source>
        <dbReference type="PROSITE" id="PS51675"/>
    </source>
</evidence>
<dbReference type="GO" id="GO:0000049">
    <property type="term" value="F:tRNA binding"/>
    <property type="evidence" value="ECO:0007669"/>
    <property type="project" value="TreeGrafter"/>
</dbReference>
<dbReference type="GO" id="GO:0002939">
    <property type="term" value="P:tRNA N1-guanine methylation"/>
    <property type="evidence" value="ECO:0007669"/>
    <property type="project" value="TreeGrafter"/>
</dbReference>
<dbReference type="PROSITE" id="PS51675">
    <property type="entry name" value="SAM_MT_TRM10"/>
    <property type="match status" value="1"/>
</dbReference>
<proteinExistence type="predicted"/>
<evidence type="ECO:0000256" key="3">
    <source>
        <dbReference type="ARBA" id="ARBA00022679"/>
    </source>
</evidence>
<evidence type="ECO:0000256" key="6">
    <source>
        <dbReference type="SAM" id="MobiDB-lite"/>
    </source>
</evidence>
<feature type="region of interest" description="Disordered" evidence="6">
    <location>
        <begin position="334"/>
        <end position="374"/>
    </location>
</feature>
<dbReference type="GO" id="GO:0052905">
    <property type="term" value="F:tRNA (guanosine(9)-N1)-methyltransferase activity"/>
    <property type="evidence" value="ECO:0007669"/>
    <property type="project" value="UniProtKB-EC"/>
</dbReference>
<keyword evidence="2" id="KW-0489">Methyltransferase</keyword>
<dbReference type="EMBL" id="CDMZ01001624">
    <property type="protein sequence ID" value="CEM35345.1"/>
    <property type="molecule type" value="Genomic_DNA"/>
</dbReference>
<dbReference type="Gene3D" id="3.40.1280.30">
    <property type="match status" value="1"/>
</dbReference>
<dbReference type="InterPro" id="IPR028564">
    <property type="entry name" value="MT_TRM10-typ"/>
</dbReference>
<accession>A0A0G4GWW7</accession>
<keyword evidence="3" id="KW-0808">Transferase</keyword>
<protein>
    <recommendedName>
        <fullName evidence="1">tRNA (guanine(9)-N(1))-methyltransferase</fullName>
        <ecNumber evidence="1">2.1.1.221</ecNumber>
    </recommendedName>
</protein>
<evidence type="ECO:0000256" key="1">
    <source>
        <dbReference type="ARBA" id="ARBA00012797"/>
    </source>
</evidence>
<evidence type="ECO:0000256" key="2">
    <source>
        <dbReference type="ARBA" id="ARBA00022603"/>
    </source>
</evidence>
<dbReference type="CDD" id="cd18089">
    <property type="entry name" value="SPOUT_Trm10-like"/>
    <property type="match status" value="1"/>
</dbReference>
<feature type="compositionally biased region" description="Basic and acidic residues" evidence="6">
    <location>
        <begin position="349"/>
        <end position="374"/>
    </location>
</feature>
<dbReference type="EC" id="2.1.1.221" evidence="1"/>
<comment type="catalytic activity">
    <reaction evidence="5">
        <text>guanosine(9) in tRNA + S-adenosyl-L-methionine = N(1)-methylguanosine(9) in tRNA + S-adenosyl-L-homocysteine + H(+)</text>
        <dbReference type="Rhea" id="RHEA:43156"/>
        <dbReference type="Rhea" id="RHEA-COMP:10367"/>
        <dbReference type="Rhea" id="RHEA-COMP:10368"/>
        <dbReference type="ChEBI" id="CHEBI:15378"/>
        <dbReference type="ChEBI" id="CHEBI:57856"/>
        <dbReference type="ChEBI" id="CHEBI:59789"/>
        <dbReference type="ChEBI" id="CHEBI:73542"/>
        <dbReference type="ChEBI" id="CHEBI:74269"/>
        <dbReference type="EC" id="2.1.1.221"/>
    </reaction>
</comment>
<dbReference type="PANTHER" id="PTHR13563:SF13">
    <property type="entry name" value="TRNA METHYLTRANSFERASE 10 HOMOLOG A"/>
    <property type="match status" value="1"/>
</dbReference>
<feature type="compositionally biased region" description="Gly residues" evidence="6">
    <location>
        <begin position="48"/>
        <end position="61"/>
    </location>
</feature>
<evidence type="ECO:0000313" key="8">
    <source>
        <dbReference type="EMBL" id="CEM35345.1"/>
    </source>
</evidence>
<dbReference type="PhylomeDB" id="A0A0G4GWW7"/>
<feature type="compositionally biased region" description="Basic and acidic residues" evidence="6">
    <location>
        <begin position="77"/>
        <end position="99"/>
    </location>
</feature>
<sequence length="374" mass="41193">MSKQTDAEDNQGGEMEGAGAMEDVQETEEQIEGTGEGGHVEVSDETGETGGGDGNLPGGSVGSEPERLSKKQQRRQKREEMWNKIKEEKKAAKLQKKQEQPPPPPNSSSSSSSASSSSSSSASADPTRLDRAAFQAKQKEDFLTKCREGPSVVIDCEFAPLLTEKELKSLVQQSMYVYGANRKAKTPVQLHFTGVDPKEEGGGAVADGFRRLSGCDTWLCSFHKNGFADVFPKDRLVYLTSDSETSLTSLDSDRVFVIGGIVDRNRLKGQTKTKAEELKLQTAKLPIADHVQLDGSKVLTVNQVFDILLKFLEFRDWRSAFLAAIAPRKFATETDMEAAKEIQQPLLVQRERREKGEREKEKTGSVQEKESEEG</sequence>
<feature type="region of interest" description="Disordered" evidence="6">
    <location>
        <begin position="1"/>
        <end position="128"/>
    </location>
</feature>
<feature type="compositionally biased region" description="Low complexity" evidence="6">
    <location>
        <begin position="107"/>
        <end position="124"/>
    </location>
</feature>
<evidence type="ECO:0000256" key="4">
    <source>
        <dbReference type="ARBA" id="ARBA00022691"/>
    </source>
</evidence>
<gene>
    <name evidence="8" type="ORF">Cvel_5322</name>
</gene>
<keyword evidence="4" id="KW-0949">S-adenosyl-L-methionine</keyword>
<reference evidence="8" key="1">
    <citation type="submission" date="2014-11" db="EMBL/GenBank/DDBJ databases">
        <authorList>
            <person name="Otto D Thomas"/>
            <person name="Naeem Raeece"/>
        </authorList>
    </citation>
    <scope>NUCLEOTIDE SEQUENCE</scope>
</reference>
<dbReference type="InterPro" id="IPR007356">
    <property type="entry name" value="tRNA_m1G_MeTrfase_euk"/>
</dbReference>
<dbReference type="VEuPathDB" id="CryptoDB:Cvel_5322"/>
<dbReference type="InterPro" id="IPR038459">
    <property type="entry name" value="MT_TRM10-typ_sf"/>
</dbReference>